<comment type="caution">
    <text evidence="1">The sequence shown here is derived from an EMBL/GenBank/DDBJ whole genome shotgun (WGS) entry which is preliminary data.</text>
</comment>
<reference evidence="1" key="1">
    <citation type="journal article" date="2023" name="G3 (Bethesda)">
        <title>A reference genome for the long-term kleptoplast-retaining sea slug Elysia crispata morphotype clarki.</title>
        <authorList>
            <person name="Eastman K.E."/>
            <person name="Pendleton A.L."/>
            <person name="Shaikh M.A."/>
            <person name="Suttiyut T."/>
            <person name="Ogas R."/>
            <person name="Tomko P."/>
            <person name="Gavelis G."/>
            <person name="Widhalm J.R."/>
            <person name="Wisecaver J.H."/>
        </authorList>
    </citation>
    <scope>NUCLEOTIDE SEQUENCE</scope>
    <source>
        <strain evidence="1">ECLA1</strain>
    </source>
</reference>
<name>A0AAE1DTG1_9GAST</name>
<proteinExistence type="predicted"/>
<gene>
    <name evidence="1" type="ORF">RRG08_046322</name>
</gene>
<dbReference type="AlphaFoldDB" id="A0AAE1DTG1"/>
<evidence type="ECO:0000313" key="2">
    <source>
        <dbReference type="Proteomes" id="UP001283361"/>
    </source>
</evidence>
<protein>
    <submittedName>
        <fullName evidence="1">Uncharacterized protein</fullName>
    </submittedName>
</protein>
<evidence type="ECO:0000313" key="1">
    <source>
        <dbReference type="EMBL" id="KAK3781018.1"/>
    </source>
</evidence>
<accession>A0AAE1DTG1</accession>
<organism evidence="1 2">
    <name type="scientific">Elysia crispata</name>
    <name type="common">lettuce slug</name>
    <dbReference type="NCBI Taxonomy" id="231223"/>
    <lineage>
        <taxon>Eukaryota</taxon>
        <taxon>Metazoa</taxon>
        <taxon>Spiralia</taxon>
        <taxon>Lophotrochozoa</taxon>
        <taxon>Mollusca</taxon>
        <taxon>Gastropoda</taxon>
        <taxon>Heterobranchia</taxon>
        <taxon>Euthyneura</taxon>
        <taxon>Panpulmonata</taxon>
        <taxon>Sacoglossa</taxon>
        <taxon>Placobranchoidea</taxon>
        <taxon>Plakobranchidae</taxon>
        <taxon>Elysia</taxon>
    </lineage>
</organism>
<sequence>MQQQHNLCFFYHRQFHKEKTYQLQQQVKQQPISRPGTTIETKLGIISPIKPTKDRSIYNSFTPSTHFQTATIHPNFHTQAACKGWDPSENHPLLSRSPSRGYRGADFWLVFETQSRDLFSVDTGEVFKTRVRQALGTYVNGLFGYQTQLLK</sequence>
<keyword evidence="2" id="KW-1185">Reference proteome</keyword>
<dbReference type="EMBL" id="JAWDGP010002673">
    <property type="protein sequence ID" value="KAK3781018.1"/>
    <property type="molecule type" value="Genomic_DNA"/>
</dbReference>
<dbReference type="Proteomes" id="UP001283361">
    <property type="component" value="Unassembled WGS sequence"/>
</dbReference>